<dbReference type="Gene3D" id="3.30.360.10">
    <property type="entry name" value="Dihydrodipicolinate Reductase, domain 2"/>
    <property type="match status" value="1"/>
</dbReference>
<dbReference type="Pfam" id="PF05173">
    <property type="entry name" value="DapB_C"/>
    <property type="match status" value="1"/>
</dbReference>
<feature type="active site" description="Proton donor" evidence="12">
    <location>
        <position position="171"/>
    </location>
</feature>
<dbReference type="HAMAP" id="MF_00102">
    <property type="entry name" value="DapB"/>
    <property type="match status" value="1"/>
</dbReference>
<evidence type="ECO:0000256" key="11">
    <source>
        <dbReference type="ARBA" id="ARBA00049396"/>
    </source>
</evidence>
<comment type="similarity">
    <text evidence="1 12">Belongs to the DapB family.</text>
</comment>
<dbReference type="GO" id="GO:0051287">
    <property type="term" value="F:NAD binding"/>
    <property type="evidence" value="ECO:0007669"/>
    <property type="project" value="UniProtKB-UniRule"/>
</dbReference>
<comment type="catalytic activity">
    <reaction evidence="10 12">
        <text>(S)-2,3,4,5-tetrahydrodipicolinate + NADP(+) + H2O = (2S,4S)-4-hydroxy-2,3,4,5-tetrahydrodipicolinate + NADPH + H(+)</text>
        <dbReference type="Rhea" id="RHEA:35331"/>
        <dbReference type="ChEBI" id="CHEBI:15377"/>
        <dbReference type="ChEBI" id="CHEBI:15378"/>
        <dbReference type="ChEBI" id="CHEBI:16845"/>
        <dbReference type="ChEBI" id="CHEBI:57783"/>
        <dbReference type="ChEBI" id="CHEBI:58349"/>
        <dbReference type="ChEBI" id="CHEBI:67139"/>
        <dbReference type="EC" id="1.17.1.8"/>
    </reaction>
</comment>
<evidence type="ECO:0000256" key="4">
    <source>
        <dbReference type="ARBA" id="ARBA00022915"/>
    </source>
</evidence>
<evidence type="ECO:0000256" key="5">
    <source>
        <dbReference type="ARBA" id="ARBA00023002"/>
    </source>
</evidence>
<keyword evidence="7 12" id="KW-0457">Lysine biosynthesis</keyword>
<evidence type="ECO:0000313" key="16">
    <source>
        <dbReference type="Proteomes" id="UP000054529"/>
    </source>
</evidence>
<feature type="binding site" evidence="12">
    <location>
        <position position="64"/>
    </location>
    <ligand>
        <name>NADP(+)</name>
        <dbReference type="ChEBI" id="CHEBI:58349"/>
    </ligand>
</feature>
<feature type="active site" description="Proton donor/acceptor" evidence="12">
    <location>
        <position position="167"/>
    </location>
</feature>
<keyword evidence="2 12" id="KW-0028">Amino-acid biosynthesis</keyword>
<dbReference type="InterPro" id="IPR022663">
    <property type="entry name" value="DapB_C"/>
</dbReference>
<dbReference type="Gene3D" id="3.40.50.720">
    <property type="entry name" value="NAD(P)-binding Rossmann-like Domain"/>
    <property type="match status" value="1"/>
</dbReference>
<feature type="domain" description="Dihydrodipicolinate reductase N-terminal" evidence="13">
    <location>
        <begin position="27"/>
        <end position="137"/>
    </location>
</feature>
<keyword evidence="6 12" id="KW-0520">NAD</keyword>
<comment type="function">
    <text evidence="12">Catalyzes the conversion of 4-hydroxy-tetrahydrodipicolinate (HTPA) to tetrahydrodipicolinate.</text>
</comment>
<dbReference type="GO" id="GO:0005829">
    <property type="term" value="C:cytosol"/>
    <property type="evidence" value="ECO:0007669"/>
    <property type="project" value="TreeGrafter"/>
</dbReference>
<evidence type="ECO:0000256" key="2">
    <source>
        <dbReference type="ARBA" id="ARBA00022605"/>
    </source>
</evidence>
<dbReference type="Pfam" id="PF01113">
    <property type="entry name" value="DapB_N"/>
    <property type="match status" value="1"/>
</dbReference>
<evidence type="ECO:0000259" key="14">
    <source>
        <dbReference type="Pfam" id="PF05173"/>
    </source>
</evidence>
<dbReference type="GO" id="GO:0009089">
    <property type="term" value="P:lysine biosynthetic process via diaminopimelate"/>
    <property type="evidence" value="ECO:0007669"/>
    <property type="project" value="UniProtKB-UniRule"/>
</dbReference>
<comment type="subunit">
    <text evidence="12">Homotetramer.</text>
</comment>
<keyword evidence="12" id="KW-0963">Cytoplasm</keyword>
<evidence type="ECO:0000256" key="7">
    <source>
        <dbReference type="ARBA" id="ARBA00023154"/>
    </source>
</evidence>
<name>A0A0C1SAF7_9ENTR</name>
<evidence type="ECO:0000256" key="1">
    <source>
        <dbReference type="ARBA" id="ARBA00006642"/>
    </source>
</evidence>
<dbReference type="EC" id="1.17.1.8" evidence="9 12"/>
<evidence type="ECO:0000313" key="15">
    <source>
        <dbReference type="EMBL" id="KIE64251.1"/>
    </source>
</evidence>
<dbReference type="PANTHER" id="PTHR20836">
    <property type="entry name" value="DIHYDRODIPICOLINATE REDUCTASE"/>
    <property type="match status" value="1"/>
</dbReference>
<evidence type="ECO:0000256" key="8">
    <source>
        <dbReference type="ARBA" id="ARBA00037922"/>
    </source>
</evidence>
<dbReference type="PIRSF" id="PIRSF000161">
    <property type="entry name" value="DHPR"/>
    <property type="match status" value="1"/>
</dbReference>
<comment type="subcellular location">
    <subcellularLocation>
        <location evidence="12">Cytoplasm</location>
    </subcellularLocation>
</comment>
<dbReference type="InterPro" id="IPR023940">
    <property type="entry name" value="DHDPR_bac"/>
</dbReference>
<proteinExistence type="inferred from homology"/>
<protein>
    <recommendedName>
        <fullName evidence="9 12">4-hydroxy-tetrahydrodipicolinate reductase</fullName>
        <shortName evidence="12">HTPA reductase</shortName>
        <ecNumber evidence="9 12">1.17.1.8</ecNumber>
    </recommendedName>
</protein>
<dbReference type="GO" id="GO:0016726">
    <property type="term" value="F:oxidoreductase activity, acting on CH or CH2 groups, NAD or NADP as acceptor"/>
    <property type="evidence" value="ECO:0007669"/>
    <property type="project" value="UniProtKB-UniRule"/>
</dbReference>
<dbReference type="PANTHER" id="PTHR20836:SF0">
    <property type="entry name" value="4-HYDROXY-TETRAHYDRODIPICOLINATE REDUCTASE 1, CHLOROPLASTIC-RELATED"/>
    <property type="match status" value="1"/>
</dbReference>
<organism evidence="15 16">
    <name type="scientific">Candidatus Riesia pediculischaeffi PTSU</name>
    <dbReference type="NCBI Taxonomy" id="1401651"/>
    <lineage>
        <taxon>Bacteria</taxon>
        <taxon>Pseudomonadati</taxon>
        <taxon>Pseudomonadota</taxon>
        <taxon>Gammaproteobacteria</taxon>
        <taxon>Enterobacterales</taxon>
        <taxon>Enterobacteriaceae</taxon>
        <taxon>Candidatus Riesia</taxon>
    </lineage>
</organism>
<feature type="domain" description="Dihydrodipicolinate reductase C-terminal" evidence="14">
    <location>
        <begin position="140"/>
        <end position="276"/>
    </location>
</feature>
<dbReference type="OrthoDB" id="9790352at2"/>
<feature type="binding site" evidence="12">
    <location>
        <begin position="33"/>
        <end position="38"/>
    </location>
    <ligand>
        <name>NAD(+)</name>
        <dbReference type="ChEBI" id="CHEBI:57540"/>
    </ligand>
</feature>
<dbReference type="InterPro" id="IPR036291">
    <property type="entry name" value="NAD(P)-bd_dom_sf"/>
</dbReference>
<feature type="binding site" evidence="12">
    <location>
        <begin position="110"/>
        <end position="112"/>
    </location>
    <ligand>
        <name>NAD(+)</name>
        <dbReference type="ChEBI" id="CHEBI:57540"/>
    </ligand>
</feature>
<dbReference type="UniPathway" id="UPA00034">
    <property type="reaction ID" value="UER00018"/>
</dbReference>
<comment type="caution">
    <text evidence="12">Lacks conserved residue(s) required for the propagation of feature annotation.</text>
</comment>
<reference evidence="15 16" key="1">
    <citation type="journal article" date="2014" name="G3 (Bethesda)">
        <title>Genome sequence of Candidatus Riesia pediculischaeffi, endosymbiont of chimpanzee lice, and genomic comparison of recently acquired endosymbionts from human and chimpanzee lice.</title>
        <authorList>
            <person name="Boyd B.M."/>
            <person name="Allen J.M."/>
            <person name="de Crecy-Lagard V."/>
            <person name="Reed D.L."/>
        </authorList>
    </citation>
    <scope>NUCLEOTIDE SEQUENCE [LARGE SCALE GENOMIC DNA]</scope>
    <source>
        <strain evidence="15 16">PTSU</strain>
    </source>
</reference>
<dbReference type="GO" id="GO:0050661">
    <property type="term" value="F:NADP binding"/>
    <property type="evidence" value="ECO:0007669"/>
    <property type="project" value="UniProtKB-UniRule"/>
</dbReference>
<keyword evidence="5 12" id="KW-0560">Oxidoreductase</keyword>
<sequence>MRVIVLLLEKWRVIDKMNVSEYDRNRIRIVIAGSSGRMGGSLIKFFSKDRRFLIKFLLEESLKKGIKIRSYFSYQNISDQFDIFVDFTSPLGTMKHVSLCKKLGKPIIIGTTGFDKRQIRYIAQFSQSIPILISENFSFGMNFLFRSFQKFSNFLIENYTIKIMEIHHKDKIDVPSGTSIKIKNIFSELIVREDNLDFNDEGHDCCKIDSQNKNINISSVRSFCSVSEHRISFSNRYEKLDIKHTVQNRDVFCEGVMRSCLWIVNKDKGLYSSQEVFFERDG</sequence>
<dbReference type="SUPFAM" id="SSF51735">
    <property type="entry name" value="NAD(P)-binding Rossmann-fold domains"/>
    <property type="match status" value="1"/>
</dbReference>
<evidence type="ECO:0000256" key="10">
    <source>
        <dbReference type="ARBA" id="ARBA00049080"/>
    </source>
</evidence>
<dbReference type="GO" id="GO:0008839">
    <property type="term" value="F:4-hydroxy-tetrahydrodipicolinate reductase"/>
    <property type="evidence" value="ECO:0007669"/>
    <property type="project" value="UniProtKB-UniRule"/>
</dbReference>
<accession>A0A0C1SAF7</accession>
<dbReference type="EMBL" id="AWXV01000002">
    <property type="protein sequence ID" value="KIE64251.1"/>
    <property type="molecule type" value="Genomic_DNA"/>
</dbReference>
<dbReference type="Proteomes" id="UP000054529">
    <property type="component" value="Unassembled WGS sequence"/>
</dbReference>
<dbReference type="NCBIfam" id="TIGR00036">
    <property type="entry name" value="dapB"/>
    <property type="match status" value="1"/>
</dbReference>
<evidence type="ECO:0000256" key="6">
    <source>
        <dbReference type="ARBA" id="ARBA00023027"/>
    </source>
</evidence>
<evidence type="ECO:0000259" key="13">
    <source>
        <dbReference type="Pfam" id="PF01113"/>
    </source>
</evidence>
<comment type="caution">
    <text evidence="12">Was originally thought to be a dihydrodipicolinate reductase (DHDPR), catalyzing the conversion of dihydrodipicolinate to tetrahydrodipicolinate. However, it was shown in E.coli that the substrate of the enzymatic reaction is not dihydrodipicolinate (DHDP) but in fact (2S,4S)-4-hydroxy-2,3,4,5-tetrahydrodipicolinic acid (HTPA), the product released by the DapA-catalyzed reaction.</text>
</comment>
<feature type="binding site" evidence="12">
    <location>
        <begin position="177"/>
        <end position="178"/>
    </location>
    <ligand>
        <name>(S)-2,3,4,5-tetrahydrodipicolinate</name>
        <dbReference type="ChEBI" id="CHEBI:16845"/>
    </ligand>
</feature>
<dbReference type="AlphaFoldDB" id="A0A0C1SAF7"/>
<evidence type="ECO:0000256" key="12">
    <source>
        <dbReference type="HAMAP-Rule" id="MF_00102"/>
    </source>
</evidence>
<feature type="binding site" evidence="12">
    <location>
        <position position="168"/>
    </location>
    <ligand>
        <name>(S)-2,3,4,5-tetrahydrodipicolinate</name>
        <dbReference type="ChEBI" id="CHEBI:16845"/>
    </ligand>
</feature>
<dbReference type="SUPFAM" id="SSF55347">
    <property type="entry name" value="Glyceraldehyde-3-phosphate dehydrogenase-like, C-terminal domain"/>
    <property type="match status" value="1"/>
</dbReference>
<dbReference type="HOGENOM" id="CLU_047479_2_2_6"/>
<gene>
    <name evidence="12" type="primary">dapB</name>
    <name evidence="15" type="ORF">P689_119222</name>
</gene>
<evidence type="ECO:0000256" key="9">
    <source>
        <dbReference type="ARBA" id="ARBA00038983"/>
    </source>
</evidence>
<keyword evidence="3 12" id="KW-0521">NADP</keyword>
<keyword evidence="4 12" id="KW-0220">Diaminopimelate biosynthesis</keyword>
<comment type="pathway">
    <text evidence="8 12">Amino-acid biosynthesis; L-lysine biosynthesis via DAP pathway; (S)-tetrahydrodipicolinate from L-aspartate: step 4/4.</text>
</comment>
<dbReference type="InterPro" id="IPR000846">
    <property type="entry name" value="DapB_N"/>
</dbReference>
<evidence type="ECO:0000256" key="3">
    <source>
        <dbReference type="ARBA" id="ARBA00022857"/>
    </source>
</evidence>
<dbReference type="CDD" id="cd02274">
    <property type="entry name" value="DHDPR_N"/>
    <property type="match status" value="1"/>
</dbReference>
<comment type="catalytic activity">
    <reaction evidence="11 12">
        <text>(S)-2,3,4,5-tetrahydrodipicolinate + NAD(+) + H2O = (2S,4S)-4-hydroxy-2,3,4,5-tetrahydrodipicolinate + NADH + H(+)</text>
        <dbReference type="Rhea" id="RHEA:35323"/>
        <dbReference type="ChEBI" id="CHEBI:15377"/>
        <dbReference type="ChEBI" id="CHEBI:15378"/>
        <dbReference type="ChEBI" id="CHEBI:16845"/>
        <dbReference type="ChEBI" id="CHEBI:57540"/>
        <dbReference type="ChEBI" id="CHEBI:57945"/>
        <dbReference type="ChEBI" id="CHEBI:67139"/>
        <dbReference type="EC" id="1.17.1.8"/>
    </reaction>
</comment>
<comment type="caution">
    <text evidence="15">The sequence shown here is derived from an EMBL/GenBank/DDBJ whole genome shotgun (WGS) entry which is preliminary data.</text>
</comment>
<dbReference type="GO" id="GO:0019877">
    <property type="term" value="P:diaminopimelate biosynthetic process"/>
    <property type="evidence" value="ECO:0007669"/>
    <property type="project" value="UniProtKB-UniRule"/>
</dbReference>
<feature type="binding site" evidence="12">
    <location>
        <begin position="134"/>
        <end position="137"/>
    </location>
    <ligand>
        <name>NAD(+)</name>
        <dbReference type="ChEBI" id="CHEBI:57540"/>
    </ligand>
</feature>